<proteinExistence type="inferred from homology"/>
<dbReference type="GO" id="GO:0016491">
    <property type="term" value="F:oxidoreductase activity"/>
    <property type="evidence" value="ECO:0007669"/>
    <property type="project" value="UniProtKB-KW"/>
</dbReference>
<evidence type="ECO:0000256" key="2">
    <source>
        <dbReference type="ARBA" id="ARBA00022729"/>
    </source>
</evidence>
<keyword evidence="2" id="KW-0732">Signal</keyword>
<evidence type="ECO:0000313" key="10">
    <source>
        <dbReference type="Proteomes" id="UP000250222"/>
    </source>
</evidence>
<keyword evidence="10" id="KW-1185">Reference proteome</keyword>
<dbReference type="AlphaFoldDB" id="A0A2Y9C4B8"/>
<dbReference type="Gene3D" id="3.40.30.10">
    <property type="entry name" value="Glutaredoxin"/>
    <property type="match status" value="1"/>
</dbReference>
<dbReference type="OrthoDB" id="117402at2"/>
<keyword evidence="3" id="KW-0560">Oxidoreductase</keyword>
<evidence type="ECO:0000256" key="3">
    <source>
        <dbReference type="ARBA" id="ARBA00023002"/>
    </source>
</evidence>
<evidence type="ECO:0000256" key="4">
    <source>
        <dbReference type="ARBA" id="ARBA00023157"/>
    </source>
</evidence>
<keyword evidence="7" id="KW-1133">Transmembrane helix</keyword>
<evidence type="ECO:0000256" key="6">
    <source>
        <dbReference type="SAM" id="MobiDB-lite"/>
    </source>
</evidence>
<protein>
    <submittedName>
        <fullName evidence="9">Protein-disulfide isomerase</fullName>
    </submittedName>
</protein>
<dbReference type="InterPro" id="IPR012336">
    <property type="entry name" value="Thioredoxin-like_fold"/>
</dbReference>
<dbReference type="SUPFAM" id="SSF52833">
    <property type="entry name" value="Thioredoxin-like"/>
    <property type="match status" value="1"/>
</dbReference>
<reference evidence="9 10" key="1">
    <citation type="submission" date="2016-10" db="EMBL/GenBank/DDBJ databases">
        <authorList>
            <person name="Cai Z."/>
        </authorList>
    </citation>
    <scope>NUCLEOTIDE SEQUENCE [LARGE SCALE GENOMIC DNA]</scope>
    <source>
        <strain evidence="9 10">CGMCC 1.10826</strain>
    </source>
</reference>
<dbReference type="CDD" id="cd02972">
    <property type="entry name" value="DsbA_family"/>
    <property type="match status" value="1"/>
</dbReference>
<keyword evidence="5" id="KW-0676">Redox-active center</keyword>
<dbReference type="PANTHER" id="PTHR13887:SF14">
    <property type="entry name" value="DISULFIDE BOND FORMATION PROTEIN D"/>
    <property type="match status" value="1"/>
</dbReference>
<sequence>MSNAKVNKQQERRDAAREQARKLREAQQRREKRNRLLIIAGVVVFIAIVAAALFAIINSRNADPLEGVDSQPAGAIESGAIQVGADGVGSVSEGAPVVDVYLDYLCTHCWTFENVNEGVLEELAANGEATVNYHPIAYISGSDFNVRGASALAEVATQSPEHFGEFNNQLFAAQPEGGATPLSNEQIADAAREVGVPEEVIETFDDVRYSDWVQGATEQARRDEIGGTPTVLIDGEPFTGWQQPGGLAQAVTDAGA</sequence>
<dbReference type="RefSeq" id="WP_110851573.1">
    <property type="nucleotide sequence ID" value="NZ_QKLZ01000002.1"/>
</dbReference>
<gene>
    <name evidence="9" type="ORF">SAMN05216184_102254</name>
</gene>
<accession>A0A2Y9C4B8</accession>
<dbReference type="PANTHER" id="PTHR13887">
    <property type="entry name" value="GLUTATHIONE S-TRANSFERASE KAPPA"/>
    <property type="match status" value="1"/>
</dbReference>
<dbReference type="InterPro" id="IPR036249">
    <property type="entry name" value="Thioredoxin-like_sf"/>
</dbReference>
<feature type="domain" description="Thioredoxin-like fold" evidence="8">
    <location>
        <begin position="94"/>
        <end position="251"/>
    </location>
</feature>
<feature type="region of interest" description="Disordered" evidence="6">
    <location>
        <begin position="1"/>
        <end position="25"/>
    </location>
</feature>
<evidence type="ECO:0000256" key="5">
    <source>
        <dbReference type="ARBA" id="ARBA00023284"/>
    </source>
</evidence>
<evidence type="ECO:0000256" key="7">
    <source>
        <dbReference type="SAM" id="Phobius"/>
    </source>
</evidence>
<organism evidence="9 10">
    <name type="scientific">Georgenia satyanarayanai</name>
    <dbReference type="NCBI Taxonomy" id="860221"/>
    <lineage>
        <taxon>Bacteria</taxon>
        <taxon>Bacillati</taxon>
        <taxon>Actinomycetota</taxon>
        <taxon>Actinomycetes</taxon>
        <taxon>Micrococcales</taxon>
        <taxon>Bogoriellaceae</taxon>
        <taxon>Georgenia</taxon>
    </lineage>
</organism>
<evidence type="ECO:0000313" key="9">
    <source>
        <dbReference type="EMBL" id="SSA39333.1"/>
    </source>
</evidence>
<feature type="compositionally biased region" description="Basic and acidic residues" evidence="6">
    <location>
        <begin position="8"/>
        <end position="25"/>
    </location>
</feature>
<dbReference type="EMBL" id="UETB01000002">
    <property type="protein sequence ID" value="SSA39333.1"/>
    <property type="molecule type" value="Genomic_DNA"/>
</dbReference>
<evidence type="ECO:0000256" key="1">
    <source>
        <dbReference type="ARBA" id="ARBA00005791"/>
    </source>
</evidence>
<dbReference type="Pfam" id="PF13462">
    <property type="entry name" value="Thioredoxin_4"/>
    <property type="match status" value="1"/>
</dbReference>
<dbReference type="Proteomes" id="UP000250222">
    <property type="component" value="Unassembled WGS sequence"/>
</dbReference>
<keyword evidence="7" id="KW-0472">Membrane</keyword>
<evidence type="ECO:0000259" key="8">
    <source>
        <dbReference type="Pfam" id="PF13462"/>
    </source>
</evidence>
<dbReference type="GO" id="GO:0016853">
    <property type="term" value="F:isomerase activity"/>
    <property type="evidence" value="ECO:0007669"/>
    <property type="project" value="UniProtKB-KW"/>
</dbReference>
<comment type="similarity">
    <text evidence="1">Belongs to the thioredoxin family. DsbA subfamily.</text>
</comment>
<name>A0A2Y9C4B8_9MICO</name>
<keyword evidence="4" id="KW-1015">Disulfide bond</keyword>
<keyword evidence="9" id="KW-0413">Isomerase</keyword>
<keyword evidence="7" id="KW-0812">Transmembrane</keyword>
<feature type="transmembrane region" description="Helical" evidence="7">
    <location>
        <begin position="36"/>
        <end position="57"/>
    </location>
</feature>